<dbReference type="GO" id="GO:0006053">
    <property type="term" value="P:N-acetylmannosamine catabolic process"/>
    <property type="evidence" value="ECO:0007669"/>
    <property type="project" value="TreeGrafter"/>
</dbReference>
<evidence type="ECO:0000313" key="8">
    <source>
        <dbReference type="EMBL" id="TYB41873.1"/>
    </source>
</evidence>
<name>A0A5D0NBW9_9ACTN</name>
<dbReference type="PANTHER" id="PTHR36204:SF1">
    <property type="entry name" value="N-ACETYLMANNOSAMINE-6-PHOSPHATE 2-EPIMERASE-RELATED"/>
    <property type="match status" value="1"/>
</dbReference>
<comment type="catalytic activity">
    <reaction evidence="1">
        <text>an N-acyl-D-glucosamine 6-phosphate = an N-acyl-D-mannosamine 6-phosphate</text>
        <dbReference type="Rhea" id="RHEA:23932"/>
        <dbReference type="ChEBI" id="CHEBI:57599"/>
        <dbReference type="ChEBI" id="CHEBI:57666"/>
        <dbReference type="EC" id="5.1.3.9"/>
    </reaction>
</comment>
<dbReference type="InterPro" id="IPR011060">
    <property type="entry name" value="RibuloseP-bd_barrel"/>
</dbReference>
<dbReference type="STRING" id="1220554.GCA_001552135_01065"/>
<dbReference type="SUPFAM" id="SSF51366">
    <property type="entry name" value="Ribulose-phoshate binding barrel"/>
    <property type="match status" value="1"/>
</dbReference>
<evidence type="ECO:0000256" key="7">
    <source>
        <dbReference type="ARBA" id="ARBA00023277"/>
    </source>
</evidence>
<organism evidence="8 9">
    <name type="scientific">Actinomadura chibensis</name>
    <dbReference type="NCBI Taxonomy" id="392828"/>
    <lineage>
        <taxon>Bacteria</taxon>
        <taxon>Bacillati</taxon>
        <taxon>Actinomycetota</taxon>
        <taxon>Actinomycetes</taxon>
        <taxon>Streptosporangiales</taxon>
        <taxon>Thermomonosporaceae</taxon>
        <taxon>Actinomadura</taxon>
    </lineage>
</organism>
<evidence type="ECO:0000256" key="6">
    <source>
        <dbReference type="ARBA" id="ARBA00023235"/>
    </source>
</evidence>
<dbReference type="Pfam" id="PF04131">
    <property type="entry name" value="NanE"/>
    <property type="match status" value="1"/>
</dbReference>
<reference evidence="8 9" key="1">
    <citation type="submission" date="2019-08" db="EMBL/GenBank/DDBJ databases">
        <title>Actinomadura sp. nov. CYP1-5 isolated from mountain soil.</title>
        <authorList>
            <person name="Songsumanus A."/>
            <person name="Kuncharoen N."/>
            <person name="Kudo T."/>
            <person name="Yuki M."/>
            <person name="Igarashi Y."/>
            <person name="Tanasupawat S."/>
        </authorList>
    </citation>
    <scope>NUCLEOTIDE SEQUENCE [LARGE SCALE GENOMIC DNA]</scope>
    <source>
        <strain evidence="8 9">JCM 14158</strain>
    </source>
</reference>
<proteinExistence type="inferred from homology"/>
<dbReference type="GO" id="GO:0047465">
    <property type="term" value="F:N-acylglucosamine-6-phosphate 2-epimerase activity"/>
    <property type="evidence" value="ECO:0007669"/>
    <property type="project" value="UniProtKB-EC"/>
</dbReference>
<dbReference type="PANTHER" id="PTHR36204">
    <property type="entry name" value="N-ACETYLMANNOSAMINE-6-PHOSPHATE 2-EPIMERASE-RELATED"/>
    <property type="match status" value="1"/>
</dbReference>
<comment type="similarity">
    <text evidence="4">Belongs to the NanE family.</text>
</comment>
<evidence type="ECO:0000313" key="9">
    <source>
        <dbReference type="Proteomes" id="UP000323380"/>
    </source>
</evidence>
<comment type="function">
    <text evidence="2">Converts N-acetylmannosamine-6-phosphate (ManNAc-6-P) to N-acetylglucosamine-6-phosphate (GlcNAc-6-P).</text>
</comment>
<dbReference type="Proteomes" id="UP000323380">
    <property type="component" value="Unassembled WGS sequence"/>
</dbReference>
<dbReference type="NCBIfam" id="NF002231">
    <property type="entry name" value="PRK01130.1"/>
    <property type="match status" value="1"/>
</dbReference>
<protein>
    <recommendedName>
        <fullName evidence="5">N-acylglucosamine-6-phosphate 2-epimerase</fullName>
        <ecNumber evidence="5">5.1.3.9</ecNumber>
    </recommendedName>
</protein>
<evidence type="ECO:0000256" key="2">
    <source>
        <dbReference type="ARBA" id="ARBA00002147"/>
    </source>
</evidence>
<dbReference type="GO" id="GO:0005829">
    <property type="term" value="C:cytosol"/>
    <property type="evidence" value="ECO:0007669"/>
    <property type="project" value="TreeGrafter"/>
</dbReference>
<evidence type="ECO:0000256" key="3">
    <source>
        <dbReference type="ARBA" id="ARBA00005081"/>
    </source>
</evidence>
<dbReference type="EMBL" id="VSFG01000009">
    <property type="protein sequence ID" value="TYB41873.1"/>
    <property type="molecule type" value="Genomic_DNA"/>
</dbReference>
<dbReference type="InterPro" id="IPR013785">
    <property type="entry name" value="Aldolase_TIM"/>
</dbReference>
<keyword evidence="7" id="KW-0119">Carbohydrate metabolism</keyword>
<dbReference type="EC" id="5.1.3.9" evidence="5"/>
<keyword evidence="9" id="KW-1185">Reference proteome</keyword>
<evidence type="ECO:0000256" key="5">
    <source>
        <dbReference type="ARBA" id="ARBA00013180"/>
    </source>
</evidence>
<dbReference type="UniPathway" id="UPA00629">
    <property type="reaction ID" value="UER00682"/>
</dbReference>
<comment type="pathway">
    <text evidence="3">Amino-sugar metabolism; N-acetylneuraminate degradation; D-fructose 6-phosphate from N-acetylneuraminate: step 3/5.</text>
</comment>
<dbReference type="AlphaFoldDB" id="A0A5D0NBW9"/>
<gene>
    <name evidence="8" type="ORF">FXF69_33630</name>
</gene>
<dbReference type="InterPro" id="IPR007260">
    <property type="entry name" value="NanE"/>
</dbReference>
<accession>A0A5D0NBW9</accession>
<evidence type="ECO:0000256" key="1">
    <source>
        <dbReference type="ARBA" id="ARBA00000056"/>
    </source>
</evidence>
<evidence type="ECO:0000256" key="4">
    <source>
        <dbReference type="ARBA" id="ARBA00007439"/>
    </source>
</evidence>
<sequence length="242" mass="23485">MSPESFAAAVAGRLIVSCQAPAGHPLRDTAALVRMARAAAEGGAAAIRCGGVGGAADVAAVAAAVDVPVIGLTKDGADGVFITPTAAAARSVAAAGAAVVAADATSRPRPDGRPLGESVEAVHEAGALFMADVSTLAEGVAAAEAGADAVATTLAGYTVPGPPPEDPDLGLVRALRRALPGALIVAEGRYHSPAAAAAAIEAGATCVVVGAAITDPRWITARFAAAVHGRERALGRSGGPLR</sequence>
<dbReference type="RefSeq" id="WP_067885958.1">
    <property type="nucleotide sequence ID" value="NZ_VSFG01000009.1"/>
</dbReference>
<keyword evidence="6 8" id="KW-0413">Isomerase</keyword>
<dbReference type="Gene3D" id="3.20.20.70">
    <property type="entry name" value="Aldolase class I"/>
    <property type="match status" value="1"/>
</dbReference>
<comment type="caution">
    <text evidence="8">The sequence shown here is derived from an EMBL/GenBank/DDBJ whole genome shotgun (WGS) entry which is preliminary data.</text>
</comment>
<dbReference type="GO" id="GO:0019262">
    <property type="term" value="P:N-acetylneuraminate catabolic process"/>
    <property type="evidence" value="ECO:0007669"/>
    <property type="project" value="UniProtKB-UniPathway"/>
</dbReference>